<evidence type="ECO:0000256" key="1">
    <source>
        <dbReference type="ARBA" id="ARBA00010322"/>
    </source>
</evidence>
<keyword evidence="2" id="KW-0547">Nucleotide-binding</keyword>
<protein>
    <submittedName>
        <fullName evidence="5">AFG1-like ATPase-domain-containing protein</fullName>
    </submittedName>
</protein>
<feature type="region of interest" description="Disordered" evidence="4">
    <location>
        <begin position="513"/>
        <end position="533"/>
    </location>
</feature>
<evidence type="ECO:0000256" key="3">
    <source>
        <dbReference type="ARBA" id="ARBA00022840"/>
    </source>
</evidence>
<keyword evidence="3" id="KW-0067">ATP-binding</keyword>
<dbReference type="PANTHER" id="PTHR12169:SF6">
    <property type="entry name" value="AFG1-LIKE ATPASE"/>
    <property type="match status" value="1"/>
</dbReference>
<feature type="region of interest" description="Disordered" evidence="4">
    <location>
        <begin position="17"/>
        <end position="37"/>
    </location>
</feature>
<evidence type="ECO:0000256" key="4">
    <source>
        <dbReference type="SAM" id="MobiDB-lite"/>
    </source>
</evidence>
<dbReference type="OrthoDB" id="548867at2759"/>
<reference evidence="5 6" key="1">
    <citation type="submission" date="2017-03" db="EMBL/GenBank/DDBJ databases">
        <title>Widespread Adenine N6-methylation of Active Genes in Fungi.</title>
        <authorList>
            <consortium name="DOE Joint Genome Institute"/>
            <person name="Mondo S.J."/>
            <person name="Dannebaum R.O."/>
            <person name="Kuo R.C."/>
            <person name="Louie K.B."/>
            <person name="Bewick A.J."/>
            <person name="Labutti K."/>
            <person name="Haridas S."/>
            <person name="Kuo A."/>
            <person name="Salamov A."/>
            <person name="Ahrendt S.R."/>
            <person name="Lau R."/>
            <person name="Bowen B.P."/>
            <person name="Lipzen A."/>
            <person name="Sullivan W."/>
            <person name="Andreopoulos W.B."/>
            <person name="Clum A."/>
            <person name="Lindquist E."/>
            <person name="Daum C."/>
            <person name="Northen T.R."/>
            <person name="Ramamoorthy G."/>
            <person name="Schmitz R.J."/>
            <person name="Gryganskyi A."/>
            <person name="Culley D."/>
            <person name="Magnuson J."/>
            <person name="James T.Y."/>
            <person name="O'Malley M.A."/>
            <person name="Stajich J.E."/>
            <person name="Spatafora J.W."/>
            <person name="Visel A."/>
            <person name="Grigoriev I.V."/>
        </authorList>
    </citation>
    <scope>NUCLEOTIDE SEQUENCE [LARGE SCALE GENOMIC DNA]</scope>
    <source>
        <strain evidence="5 6">NRRL Y-17943</strain>
    </source>
</reference>
<dbReference type="SUPFAM" id="SSF52540">
    <property type="entry name" value="P-loop containing nucleoside triphosphate hydrolases"/>
    <property type="match status" value="1"/>
</dbReference>
<dbReference type="InParanoid" id="A0A1Y1UJL7"/>
<dbReference type="InterPro" id="IPR005654">
    <property type="entry name" value="ATPase_AFG1-like"/>
</dbReference>
<dbReference type="Proteomes" id="UP000193218">
    <property type="component" value="Unassembled WGS sequence"/>
</dbReference>
<comment type="similarity">
    <text evidence="1">Belongs to the AFG1 ATPase family.</text>
</comment>
<dbReference type="NCBIfam" id="NF040713">
    <property type="entry name" value="ZapE"/>
    <property type="match status" value="1"/>
</dbReference>
<dbReference type="Gene3D" id="3.40.50.300">
    <property type="entry name" value="P-loop containing nucleotide triphosphate hydrolases"/>
    <property type="match status" value="1"/>
</dbReference>
<dbReference type="STRING" id="4999.A0A1Y1UJL7"/>
<dbReference type="AlphaFoldDB" id="A0A1Y1UJL7"/>
<sequence>MLRGAATRIKPLISEVMPSTPGPSRHSRAGLPIVGSQPRHARGTIARCIHCSGRARQVQVQGKSVALAHDIEPSGLEVLKKITARASYRDPITRYRHLVDVKTLRPDPHQESIIQKLQRLWTDLKTYDPGPLPPETPEIKSGLFGRFFAGGSGQQTSTKSFDDVPKGLYLHGSVGTGKTMLMDLFYTTLPPQFGPTKYGATRIHFHSFMLDVQRRQHEVTKRYEAMGMGKKDALPEVARSLAAEGRVLCFDEFQVTDIVTAMLLRGLLERLMGYGVVCVMTSNRHPDELYLNGIQRTSFLPAIELLKQRFEIVDLDSETDYRKIPRALSHTYYQPLDTGTAVEMTKLFESLTSADPISSEVVSDKKLPLWGRKLNIPESSGSVARFTFQDLCGKPLSAADYLEVTNKFGTLFVEGVPRMGLSERDMARRFITFIDACYENKVKLFISSEVPIFQVFSDEKAGSSADDSHMRSIMDDLGLSADEIGSSSLFSGDEELFAFARCVSRLSQMGTQEWSGQSGIHRDPPRSEISETE</sequence>
<evidence type="ECO:0000313" key="5">
    <source>
        <dbReference type="EMBL" id="ORX38251.1"/>
    </source>
</evidence>
<dbReference type="GO" id="GO:0005524">
    <property type="term" value="F:ATP binding"/>
    <property type="evidence" value="ECO:0007669"/>
    <property type="project" value="UniProtKB-KW"/>
</dbReference>
<accession>A0A1Y1UJL7</accession>
<dbReference type="Pfam" id="PF03969">
    <property type="entry name" value="AFG1_ATPase"/>
    <property type="match status" value="1"/>
</dbReference>
<gene>
    <name evidence="5" type="ORF">BD324DRAFT_620135</name>
</gene>
<dbReference type="InterPro" id="IPR027417">
    <property type="entry name" value="P-loop_NTPase"/>
</dbReference>
<dbReference type="PANTHER" id="PTHR12169">
    <property type="entry name" value="ATPASE N2B"/>
    <property type="match status" value="1"/>
</dbReference>
<dbReference type="RefSeq" id="XP_021872173.1">
    <property type="nucleotide sequence ID" value="XM_022015251.1"/>
</dbReference>
<organism evidence="5 6">
    <name type="scientific">Kockovaella imperatae</name>
    <dbReference type="NCBI Taxonomy" id="4999"/>
    <lineage>
        <taxon>Eukaryota</taxon>
        <taxon>Fungi</taxon>
        <taxon>Dikarya</taxon>
        <taxon>Basidiomycota</taxon>
        <taxon>Agaricomycotina</taxon>
        <taxon>Tremellomycetes</taxon>
        <taxon>Tremellales</taxon>
        <taxon>Cuniculitremaceae</taxon>
        <taxon>Kockovaella</taxon>
    </lineage>
</organism>
<dbReference type="FunCoup" id="A0A1Y1UJL7">
    <property type="interactions" value="390"/>
</dbReference>
<comment type="caution">
    <text evidence="5">The sequence shown here is derived from an EMBL/GenBank/DDBJ whole genome shotgun (WGS) entry which is preliminary data.</text>
</comment>
<dbReference type="GO" id="GO:0016887">
    <property type="term" value="F:ATP hydrolysis activity"/>
    <property type="evidence" value="ECO:0007669"/>
    <property type="project" value="InterPro"/>
</dbReference>
<proteinExistence type="inferred from homology"/>
<evidence type="ECO:0000313" key="6">
    <source>
        <dbReference type="Proteomes" id="UP000193218"/>
    </source>
</evidence>
<dbReference type="GO" id="GO:0006515">
    <property type="term" value="P:protein quality control for misfolded or incompletely synthesized proteins"/>
    <property type="evidence" value="ECO:0007669"/>
    <property type="project" value="TreeGrafter"/>
</dbReference>
<feature type="compositionally biased region" description="Basic and acidic residues" evidence="4">
    <location>
        <begin position="520"/>
        <end position="533"/>
    </location>
</feature>
<dbReference type="GeneID" id="33557059"/>
<keyword evidence="6" id="KW-1185">Reference proteome</keyword>
<dbReference type="EMBL" id="NBSH01000004">
    <property type="protein sequence ID" value="ORX38251.1"/>
    <property type="molecule type" value="Genomic_DNA"/>
</dbReference>
<dbReference type="GO" id="GO:0005739">
    <property type="term" value="C:mitochondrion"/>
    <property type="evidence" value="ECO:0007669"/>
    <property type="project" value="TreeGrafter"/>
</dbReference>
<name>A0A1Y1UJL7_9TREE</name>
<evidence type="ECO:0000256" key="2">
    <source>
        <dbReference type="ARBA" id="ARBA00022741"/>
    </source>
</evidence>